<evidence type="ECO:0000256" key="4">
    <source>
        <dbReference type="ARBA" id="ARBA00023033"/>
    </source>
</evidence>
<dbReference type="GO" id="GO:0046306">
    <property type="term" value="P:alkanesulfonate catabolic process"/>
    <property type="evidence" value="ECO:0007669"/>
    <property type="project" value="TreeGrafter"/>
</dbReference>
<name>A0A5J4KXZ1_9CHLR</name>
<dbReference type="Pfam" id="PF00296">
    <property type="entry name" value="Bac_luciferase"/>
    <property type="match status" value="1"/>
</dbReference>
<evidence type="ECO:0000313" key="7">
    <source>
        <dbReference type="Proteomes" id="UP000326912"/>
    </source>
</evidence>
<keyword evidence="2" id="KW-0288">FMN</keyword>
<evidence type="ECO:0000256" key="2">
    <source>
        <dbReference type="ARBA" id="ARBA00022643"/>
    </source>
</evidence>
<comment type="caution">
    <text evidence="6">The sequence shown here is derived from an EMBL/GenBank/DDBJ whole genome shotgun (WGS) entry which is preliminary data.</text>
</comment>
<dbReference type="InterPro" id="IPR036661">
    <property type="entry name" value="Luciferase-like_sf"/>
</dbReference>
<evidence type="ECO:0000259" key="5">
    <source>
        <dbReference type="Pfam" id="PF00296"/>
    </source>
</evidence>
<dbReference type="EMBL" id="BKZW01000003">
    <property type="protein sequence ID" value="GER91381.1"/>
    <property type="molecule type" value="Genomic_DNA"/>
</dbReference>
<evidence type="ECO:0000313" key="6">
    <source>
        <dbReference type="EMBL" id="GER91381.1"/>
    </source>
</evidence>
<dbReference type="GO" id="GO:0008726">
    <property type="term" value="F:alkanesulfonate monooxygenase activity"/>
    <property type="evidence" value="ECO:0007669"/>
    <property type="project" value="TreeGrafter"/>
</dbReference>
<dbReference type="Gene3D" id="3.20.20.30">
    <property type="entry name" value="Luciferase-like domain"/>
    <property type="match status" value="1"/>
</dbReference>
<proteinExistence type="predicted"/>
<evidence type="ECO:0000256" key="3">
    <source>
        <dbReference type="ARBA" id="ARBA00023002"/>
    </source>
</evidence>
<dbReference type="PANTHER" id="PTHR42847">
    <property type="entry name" value="ALKANESULFONATE MONOOXYGENASE"/>
    <property type="match status" value="1"/>
</dbReference>
<dbReference type="RefSeq" id="WP_151759020.1">
    <property type="nucleotide sequence ID" value="NZ_BKZW01000003.1"/>
</dbReference>
<keyword evidence="1" id="KW-0285">Flavoprotein</keyword>
<dbReference type="InterPro" id="IPR050172">
    <property type="entry name" value="SsuD_RutA_monooxygenase"/>
</dbReference>
<evidence type="ECO:0000256" key="1">
    <source>
        <dbReference type="ARBA" id="ARBA00022630"/>
    </source>
</evidence>
<dbReference type="InterPro" id="IPR011251">
    <property type="entry name" value="Luciferase-like_dom"/>
</dbReference>
<dbReference type="SUPFAM" id="SSF51679">
    <property type="entry name" value="Bacterial luciferase-like"/>
    <property type="match status" value="1"/>
</dbReference>
<dbReference type="Proteomes" id="UP000326912">
    <property type="component" value="Unassembled WGS sequence"/>
</dbReference>
<keyword evidence="4" id="KW-0503">Monooxygenase</keyword>
<organism evidence="6 7">
    <name type="scientific">Dictyobacter vulcani</name>
    <dbReference type="NCBI Taxonomy" id="2607529"/>
    <lineage>
        <taxon>Bacteria</taxon>
        <taxon>Bacillati</taxon>
        <taxon>Chloroflexota</taxon>
        <taxon>Ktedonobacteria</taxon>
        <taxon>Ktedonobacterales</taxon>
        <taxon>Dictyobacteraceae</taxon>
        <taxon>Dictyobacter</taxon>
    </lineage>
</organism>
<protein>
    <submittedName>
        <fullName evidence="6">LLM class F420-dependent oxidoreductase</fullName>
    </submittedName>
</protein>
<accession>A0A5J4KXZ1</accession>
<feature type="domain" description="Luciferase-like" evidence="5">
    <location>
        <begin position="37"/>
        <end position="231"/>
    </location>
</feature>
<reference evidence="6 7" key="1">
    <citation type="submission" date="2019-10" db="EMBL/GenBank/DDBJ databases">
        <title>Dictyobacter vulcani sp. nov., within the class Ktedonobacteria, isolated from soil of volcanic Mt. Zao.</title>
        <authorList>
            <person name="Zheng Y."/>
            <person name="Wang C.M."/>
            <person name="Sakai Y."/>
            <person name="Abe K."/>
            <person name="Yokota A."/>
            <person name="Yabe S."/>
        </authorList>
    </citation>
    <scope>NUCLEOTIDE SEQUENCE [LARGE SCALE GENOMIC DNA]</scope>
    <source>
        <strain evidence="6 7">W12</strain>
    </source>
</reference>
<dbReference type="PANTHER" id="PTHR42847:SF8">
    <property type="entry name" value="CONSERVED PROTEIN"/>
    <property type="match status" value="1"/>
</dbReference>
<gene>
    <name evidence="6" type="ORF">KDW_55430</name>
</gene>
<sequence>MAHIQFGLALPSRPLDGMTRRGFLEQTRKNLDAVVESFDSIWFIDHVQFKDSQLLEGWTALTHMAALYPTFQFGHVVLCQSFRNPALLAKMAATAQFMSEGRFILGIGAGWHQEEYDAYGYKFPPAGTRVEELDETLQIVKALWTEPRATIEGKHYQVRDAYCEPKPEPLPPIMVGASQPRMLRLTARYGDWWNVSQVDIESYRKLVTESEKACQVVGRDPATLRRTWFGGCLCVPEGTDPASIDMKQVRSPNPFVGTPSQIIEQMKPFVDLGVDYFMLKNEGFPDSTSLRLLSEEVLPRLNS</sequence>
<keyword evidence="7" id="KW-1185">Reference proteome</keyword>
<keyword evidence="3" id="KW-0560">Oxidoreductase</keyword>
<dbReference type="AlphaFoldDB" id="A0A5J4KXZ1"/>